<organism evidence="1 2">
    <name type="scientific">Neiella holothuriorum</name>
    <dbReference type="NCBI Taxonomy" id="2870530"/>
    <lineage>
        <taxon>Bacteria</taxon>
        <taxon>Pseudomonadati</taxon>
        <taxon>Pseudomonadota</taxon>
        <taxon>Gammaproteobacteria</taxon>
        <taxon>Alteromonadales</taxon>
        <taxon>Echinimonadaceae</taxon>
        <taxon>Neiella</taxon>
    </lineage>
</organism>
<reference evidence="1" key="1">
    <citation type="submission" date="2021-07" db="EMBL/GenBank/DDBJ databases">
        <title>Neiella marina sp. nov., isolated from the intestinal content of sea cucumber Apostichopus japonicus.</title>
        <authorList>
            <person name="Bai X."/>
        </authorList>
    </citation>
    <scope>NUCLEOTIDE SEQUENCE</scope>
    <source>
        <strain evidence="1">126</strain>
    </source>
</reference>
<sequence length="174" mass="20203">MAKNPYNRELLEFMDQQGKRLLRYDIADQEAMFERIEKLLHADLDEGKLSKSLERLVLRHMPNRDDVVRLLNNRRSWRRNLTGTRAKTIYVSKQNKERIDTLVNVLNYDSEDELITELLNAMATDPKARADAEKSKDSIVVPIHLKASMDEKALVDELIKQLPAPFADLLDETN</sequence>
<proteinExistence type="predicted"/>
<dbReference type="Proteomes" id="UP001166251">
    <property type="component" value="Unassembled WGS sequence"/>
</dbReference>
<comment type="caution">
    <text evidence="1">The sequence shown here is derived from an EMBL/GenBank/DDBJ whole genome shotgun (WGS) entry which is preliminary data.</text>
</comment>
<keyword evidence="2" id="KW-1185">Reference proteome</keyword>
<dbReference type="EMBL" id="JAHZSS010000035">
    <property type="protein sequence ID" value="MBW8192941.1"/>
    <property type="molecule type" value="Genomic_DNA"/>
</dbReference>
<evidence type="ECO:0000313" key="1">
    <source>
        <dbReference type="EMBL" id="MBW8192941.1"/>
    </source>
</evidence>
<name>A0ABS7EMX9_9GAMM</name>
<protein>
    <submittedName>
        <fullName evidence="1">Uncharacterized protein</fullName>
    </submittedName>
</protein>
<evidence type="ECO:0000313" key="2">
    <source>
        <dbReference type="Proteomes" id="UP001166251"/>
    </source>
</evidence>
<dbReference type="RefSeq" id="WP_220105562.1">
    <property type="nucleotide sequence ID" value="NZ_JAHZSS010000035.1"/>
</dbReference>
<gene>
    <name evidence="1" type="ORF">K0504_18065</name>
</gene>
<accession>A0ABS7EMX9</accession>